<feature type="transmembrane region" description="Helical" evidence="1">
    <location>
        <begin position="12"/>
        <end position="30"/>
    </location>
</feature>
<organism evidence="2 3">
    <name type="scientific">Candidatus Xianfuyuplasma coldseepsis</name>
    <dbReference type="NCBI Taxonomy" id="2782163"/>
    <lineage>
        <taxon>Bacteria</taxon>
        <taxon>Bacillati</taxon>
        <taxon>Mycoplasmatota</taxon>
        <taxon>Mollicutes</taxon>
        <taxon>Candidatus Izemoplasmatales</taxon>
        <taxon>Candidatus Izemoplasmataceae</taxon>
        <taxon>Candidatus Xianfuyuplasma</taxon>
    </lineage>
</organism>
<name>A0A7L7KQ97_9MOLU</name>
<sequence length="169" mass="20114">MKRKKGLKYYAKFYVFVLVAYVIYIVIIGARNGEFDATMLGSMVYLPIMFVGLVWLFDSLLEPFFKRIGRGKQTGVQEQYREFFTTLTNEVNTQCEFSIEDFRRLRENERFQKALQQSYKVMTEGETPDMNFTLLDKKFKKDSREYEAMQVVIKEVKKMMTNDGKDYQK</sequence>
<evidence type="ECO:0000313" key="3">
    <source>
        <dbReference type="Proteomes" id="UP000514720"/>
    </source>
</evidence>
<evidence type="ECO:0000256" key="1">
    <source>
        <dbReference type="SAM" id="Phobius"/>
    </source>
</evidence>
<reference evidence="2 3" key="1">
    <citation type="submission" date="2020-02" db="EMBL/GenBank/DDBJ databases">
        <authorList>
            <person name="Zheng R.K."/>
            <person name="Sun C.M."/>
        </authorList>
    </citation>
    <scope>NUCLEOTIDE SEQUENCE [LARGE SCALE GENOMIC DNA]</scope>
    <source>
        <strain evidence="3">zrk13</strain>
    </source>
</reference>
<dbReference type="AlphaFoldDB" id="A0A7L7KQ97"/>
<dbReference type="EMBL" id="CP048914">
    <property type="protein sequence ID" value="QMS84971.1"/>
    <property type="molecule type" value="Genomic_DNA"/>
</dbReference>
<evidence type="ECO:0000313" key="2">
    <source>
        <dbReference type="EMBL" id="QMS84971.1"/>
    </source>
</evidence>
<gene>
    <name evidence="2" type="ORF">G4Z02_04110</name>
</gene>
<keyword evidence="1" id="KW-0472">Membrane</keyword>
<protein>
    <submittedName>
        <fullName evidence="2">Uncharacterized protein</fullName>
    </submittedName>
</protein>
<accession>A0A7L7KQ97</accession>
<dbReference type="Proteomes" id="UP000514720">
    <property type="component" value="Chromosome"/>
</dbReference>
<dbReference type="RefSeq" id="WP_258878595.1">
    <property type="nucleotide sequence ID" value="NZ_CP048914.1"/>
</dbReference>
<keyword evidence="1" id="KW-0812">Transmembrane</keyword>
<keyword evidence="1" id="KW-1133">Transmembrane helix</keyword>
<proteinExistence type="predicted"/>
<feature type="transmembrane region" description="Helical" evidence="1">
    <location>
        <begin position="42"/>
        <end position="61"/>
    </location>
</feature>
<keyword evidence="3" id="KW-1185">Reference proteome</keyword>
<dbReference type="KEGG" id="xcl:G4Z02_04110"/>